<dbReference type="InterPro" id="IPR036812">
    <property type="entry name" value="NAD(P)_OxRdtase_dom_sf"/>
</dbReference>
<dbReference type="Gene3D" id="3.20.20.100">
    <property type="entry name" value="NADP-dependent oxidoreductase domain"/>
    <property type="match status" value="1"/>
</dbReference>
<accession>A0A1E2S0D3</accession>
<dbReference type="GO" id="GO:0016491">
    <property type="term" value="F:oxidoreductase activity"/>
    <property type="evidence" value="ECO:0007669"/>
    <property type="project" value="UniProtKB-KW"/>
</dbReference>
<evidence type="ECO:0000259" key="2">
    <source>
        <dbReference type="Pfam" id="PF00248"/>
    </source>
</evidence>
<dbReference type="AlphaFoldDB" id="A0A1E2S0D3"/>
<gene>
    <name evidence="3" type="ORF">A7A08_01125</name>
</gene>
<dbReference type="Pfam" id="PF00248">
    <property type="entry name" value="Aldo_ket_red"/>
    <property type="match status" value="1"/>
</dbReference>
<name>A0A1E2S0D3_9HYPH</name>
<dbReference type="InterPro" id="IPR023210">
    <property type="entry name" value="NADP_OxRdtase_dom"/>
</dbReference>
<evidence type="ECO:0000256" key="1">
    <source>
        <dbReference type="ARBA" id="ARBA00023002"/>
    </source>
</evidence>
<comment type="caution">
    <text evidence="3">The sequence shown here is derived from an EMBL/GenBank/DDBJ whole genome shotgun (WGS) entry which is preliminary data.</text>
</comment>
<protein>
    <submittedName>
        <fullName evidence="3">Putative oxidoreductase YdbC</fullName>
        <ecNumber evidence="3">1.-.-.-</ecNumber>
    </submittedName>
</protein>
<dbReference type="InterPro" id="IPR050791">
    <property type="entry name" value="Aldo-Keto_reductase"/>
</dbReference>
<dbReference type="PANTHER" id="PTHR43625:SF40">
    <property type="entry name" value="ALDO-KETO REDUCTASE YAKC [NADP(+)]"/>
    <property type="match status" value="1"/>
</dbReference>
<organism evidence="3 4">
    <name type="scientific">Methyloligella halotolerans</name>
    <dbReference type="NCBI Taxonomy" id="1177755"/>
    <lineage>
        <taxon>Bacteria</taxon>
        <taxon>Pseudomonadati</taxon>
        <taxon>Pseudomonadota</taxon>
        <taxon>Alphaproteobacteria</taxon>
        <taxon>Hyphomicrobiales</taxon>
        <taxon>Hyphomicrobiaceae</taxon>
        <taxon>Methyloligella</taxon>
    </lineage>
</organism>
<reference evidence="3 4" key="1">
    <citation type="submission" date="2016-07" db="EMBL/GenBank/DDBJ databases">
        <title>Draft genome sequence of Methyloligella halotolerans C2T (VKM B-2706T=CCUG 61687T=DSM 25045T), a halotolerant polyhydroxybutyrate accumulating methylotroph.</title>
        <authorList>
            <person name="Vasilenko O.V."/>
            <person name="Doronina N.V."/>
            <person name="Poroshina M.N."/>
            <person name="Tarlachkov S.V."/>
            <person name="Trotsenko Y.A."/>
        </authorList>
    </citation>
    <scope>NUCLEOTIDE SEQUENCE [LARGE SCALE GENOMIC DNA]</scope>
    <source>
        <strain evidence="3 4">VKM B-2706</strain>
    </source>
</reference>
<dbReference type="EC" id="1.-.-.-" evidence="3"/>
<evidence type="ECO:0000313" key="4">
    <source>
        <dbReference type="Proteomes" id="UP000095087"/>
    </source>
</evidence>
<evidence type="ECO:0000313" key="3">
    <source>
        <dbReference type="EMBL" id="ODA67956.1"/>
    </source>
</evidence>
<dbReference type="SUPFAM" id="SSF51430">
    <property type="entry name" value="NAD(P)-linked oxidoreductase"/>
    <property type="match status" value="1"/>
</dbReference>
<keyword evidence="1 3" id="KW-0560">Oxidoreductase</keyword>
<dbReference type="Proteomes" id="UP000095087">
    <property type="component" value="Unassembled WGS sequence"/>
</dbReference>
<dbReference type="OrthoDB" id="7181835at2"/>
<keyword evidence="4" id="KW-1185">Reference proteome</keyword>
<dbReference type="PATRIC" id="fig|1177755.3.peg.1128"/>
<sequence>MSTTLSAAASGKFKIGDTTVNRLGFGAMRITGQGVWGDPQDPEEAKRVLKRLPELDVNFIDTADSYGPFVSEDLIHEALYPYKDMVIATKGGFTRLGPAIWEQLGRPEYLKQCVLMSMRRLGVEQIALWQLHRIDPKVPAEEQFQAIAEMQKEGWIRHVGLSQVSVEEIKQAQKHFPVVTVQNKYNLVDRSSEDVLDFCEKQGIGFIPWFPLAAGDLAKDGSVLDGIAKRLDASPSQVALAWTLKRSPVMLPIPGTSKVKHLEENVAAASLELSDDDFAALDAQGKEAAAA</sequence>
<dbReference type="GO" id="GO:0005737">
    <property type="term" value="C:cytoplasm"/>
    <property type="evidence" value="ECO:0007669"/>
    <property type="project" value="TreeGrafter"/>
</dbReference>
<dbReference type="EMBL" id="MASI01000002">
    <property type="protein sequence ID" value="ODA67956.1"/>
    <property type="molecule type" value="Genomic_DNA"/>
</dbReference>
<dbReference type="PANTHER" id="PTHR43625">
    <property type="entry name" value="AFLATOXIN B1 ALDEHYDE REDUCTASE"/>
    <property type="match status" value="1"/>
</dbReference>
<proteinExistence type="predicted"/>
<dbReference type="STRING" id="1177755.A7A08_01125"/>
<feature type="domain" description="NADP-dependent oxidoreductase" evidence="2">
    <location>
        <begin position="22"/>
        <end position="283"/>
    </location>
</feature>
<dbReference type="RefSeq" id="WP_069094492.1">
    <property type="nucleotide sequence ID" value="NZ_MASI01000002.1"/>
</dbReference>
<dbReference type="CDD" id="cd19088">
    <property type="entry name" value="AKR_AKR13B1"/>
    <property type="match status" value="1"/>
</dbReference>